<comment type="subcellular location">
    <subcellularLocation>
        <location evidence="1">Cell envelope</location>
    </subcellularLocation>
</comment>
<dbReference type="Gene3D" id="3.40.30.10">
    <property type="entry name" value="Glutaredoxin"/>
    <property type="match status" value="1"/>
</dbReference>
<evidence type="ECO:0000313" key="7">
    <source>
        <dbReference type="EMBL" id="RCU44145.1"/>
    </source>
</evidence>
<name>A0A368N3Q4_9FLAO</name>
<dbReference type="CDD" id="cd02966">
    <property type="entry name" value="TlpA_like_family"/>
    <property type="match status" value="1"/>
</dbReference>
<feature type="chain" id="PRO_5016952220" evidence="5">
    <location>
        <begin position="19"/>
        <end position="427"/>
    </location>
</feature>
<evidence type="ECO:0000256" key="4">
    <source>
        <dbReference type="ARBA" id="ARBA00023284"/>
    </source>
</evidence>
<dbReference type="PANTHER" id="PTHR42852:SF6">
    <property type="entry name" value="THIOL:DISULFIDE INTERCHANGE PROTEIN DSBE"/>
    <property type="match status" value="1"/>
</dbReference>
<gene>
    <name evidence="7" type="ORF">DQ356_03795</name>
</gene>
<keyword evidence="5" id="KW-0732">Signal</keyword>
<dbReference type="InterPro" id="IPR013766">
    <property type="entry name" value="Thioredoxin_domain"/>
</dbReference>
<dbReference type="Pfam" id="PF08534">
    <property type="entry name" value="Redoxin"/>
    <property type="match status" value="1"/>
</dbReference>
<dbReference type="InterPro" id="IPR013740">
    <property type="entry name" value="Redoxin"/>
</dbReference>
<dbReference type="GO" id="GO:0017004">
    <property type="term" value="P:cytochrome complex assembly"/>
    <property type="evidence" value="ECO:0007669"/>
    <property type="project" value="UniProtKB-KW"/>
</dbReference>
<sequence>MKRNLLFITILATVFLKAQFSVSVQTPAHFQGKEAILYTLNGSKDIIAARENRKGNGLNFRVPTPYTGMMKVYFPEVNAAFNLISENKEISIILETSTDKINNVIYRDEANILMENIQDHQKKTEMIAPALVQIQEFYRKDSDFGKAVHKEIERLKVKPTIDATKNPFVHYYHTNYNIYLTEKPAKAPDQNEILKFIQNSGDMLETSSLLRPLLIRYMNTAGNAQVSEATDRLLHALNTETARGQTVLSELIEIFDVYSMTEMKEKYLTLAKNLKCTINDRLASTIASNKNVELGAVFPDYSFQSATNTQTKTLHSVKADKKVIVFWSSTCSHCEADLPVLLEKYHQLKDKNIEIIGLSLDSDAASYRNKIAALPWINDSELRGWNSSYTETYNISATPTYFVLDAANKIIARPDHAADVLTFLNIK</sequence>
<evidence type="ECO:0000256" key="3">
    <source>
        <dbReference type="ARBA" id="ARBA00023157"/>
    </source>
</evidence>
<dbReference type="Proteomes" id="UP000252172">
    <property type="component" value="Unassembled WGS sequence"/>
</dbReference>
<dbReference type="GO" id="GO:0030313">
    <property type="term" value="C:cell envelope"/>
    <property type="evidence" value="ECO:0007669"/>
    <property type="project" value="UniProtKB-SubCell"/>
</dbReference>
<evidence type="ECO:0000256" key="5">
    <source>
        <dbReference type="SAM" id="SignalP"/>
    </source>
</evidence>
<reference evidence="7 8" key="1">
    <citation type="submission" date="2018-07" db="EMBL/GenBank/DDBJ databases">
        <title>Chryseobacterium lacus sp. nov., isolated from lake water.</title>
        <authorList>
            <person name="Li C.-M."/>
        </authorList>
    </citation>
    <scope>NUCLEOTIDE SEQUENCE [LARGE SCALE GENOMIC DNA]</scope>
    <source>
        <strain evidence="7 8">YLOS41</strain>
    </source>
</reference>
<comment type="caution">
    <text evidence="7">The sequence shown here is derived from an EMBL/GenBank/DDBJ whole genome shotgun (WGS) entry which is preliminary data.</text>
</comment>
<evidence type="ECO:0000259" key="6">
    <source>
        <dbReference type="PROSITE" id="PS51352"/>
    </source>
</evidence>
<feature type="signal peptide" evidence="5">
    <location>
        <begin position="1"/>
        <end position="18"/>
    </location>
</feature>
<keyword evidence="2" id="KW-0201">Cytochrome c-type biogenesis</keyword>
<evidence type="ECO:0000256" key="1">
    <source>
        <dbReference type="ARBA" id="ARBA00004196"/>
    </source>
</evidence>
<dbReference type="InterPro" id="IPR036249">
    <property type="entry name" value="Thioredoxin-like_sf"/>
</dbReference>
<dbReference type="PANTHER" id="PTHR42852">
    <property type="entry name" value="THIOL:DISULFIDE INTERCHANGE PROTEIN DSBE"/>
    <property type="match status" value="1"/>
</dbReference>
<organism evidence="7 8">
    <name type="scientific">Chryseobacterium lacus</name>
    <dbReference type="NCBI Taxonomy" id="2058346"/>
    <lineage>
        <taxon>Bacteria</taxon>
        <taxon>Pseudomonadati</taxon>
        <taxon>Bacteroidota</taxon>
        <taxon>Flavobacteriia</taxon>
        <taxon>Flavobacteriales</taxon>
        <taxon>Weeksellaceae</taxon>
        <taxon>Chryseobacterium group</taxon>
        <taxon>Chryseobacterium</taxon>
    </lineage>
</organism>
<dbReference type="SUPFAM" id="SSF52833">
    <property type="entry name" value="Thioredoxin-like"/>
    <property type="match status" value="1"/>
</dbReference>
<keyword evidence="4" id="KW-0676">Redox-active center</keyword>
<dbReference type="InterPro" id="IPR050553">
    <property type="entry name" value="Thioredoxin_ResA/DsbE_sf"/>
</dbReference>
<dbReference type="OrthoDB" id="6399635at2"/>
<protein>
    <submittedName>
        <fullName evidence="7">TlpA family protein disulfide reductase</fullName>
    </submittedName>
</protein>
<proteinExistence type="predicted"/>
<dbReference type="RefSeq" id="WP_114303123.1">
    <property type="nucleotide sequence ID" value="NZ_QPIE01000002.1"/>
</dbReference>
<keyword evidence="3" id="KW-1015">Disulfide bond</keyword>
<evidence type="ECO:0000313" key="8">
    <source>
        <dbReference type="Proteomes" id="UP000252172"/>
    </source>
</evidence>
<keyword evidence="8" id="KW-1185">Reference proteome</keyword>
<dbReference type="AlphaFoldDB" id="A0A368N3Q4"/>
<evidence type="ECO:0000256" key="2">
    <source>
        <dbReference type="ARBA" id="ARBA00022748"/>
    </source>
</evidence>
<dbReference type="EMBL" id="QPIE01000002">
    <property type="protein sequence ID" value="RCU44145.1"/>
    <property type="molecule type" value="Genomic_DNA"/>
</dbReference>
<dbReference type="PROSITE" id="PS51352">
    <property type="entry name" value="THIOREDOXIN_2"/>
    <property type="match status" value="1"/>
</dbReference>
<feature type="domain" description="Thioredoxin" evidence="6">
    <location>
        <begin position="292"/>
        <end position="427"/>
    </location>
</feature>
<accession>A0A368N3Q4</accession>